<dbReference type="GO" id="GO:0003700">
    <property type="term" value="F:DNA-binding transcription factor activity"/>
    <property type="evidence" value="ECO:0007669"/>
    <property type="project" value="TreeGrafter"/>
</dbReference>
<gene>
    <name evidence="6" type="ORF">GCM10007977_099840</name>
</gene>
<dbReference type="GO" id="GO:0000976">
    <property type="term" value="F:transcription cis-regulatory region binding"/>
    <property type="evidence" value="ECO:0007669"/>
    <property type="project" value="TreeGrafter"/>
</dbReference>
<evidence type="ECO:0000256" key="2">
    <source>
        <dbReference type="ARBA" id="ARBA00023125"/>
    </source>
</evidence>
<name>A0A917UEF3_9ACTN</name>
<keyword evidence="2 4" id="KW-0238">DNA-binding</keyword>
<evidence type="ECO:0000256" key="1">
    <source>
        <dbReference type="ARBA" id="ARBA00023015"/>
    </source>
</evidence>
<accession>A0A917UEF3</accession>
<dbReference type="InterPro" id="IPR050109">
    <property type="entry name" value="HTH-type_TetR-like_transc_reg"/>
</dbReference>
<dbReference type="PANTHER" id="PTHR30055">
    <property type="entry name" value="HTH-TYPE TRANSCRIPTIONAL REGULATOR RUTR"/>
    <property type="match status" value="1"/>
</dbReference>
<protein>
    <submittedName>
        <fullName evidence="6">TetR family transcriptional regulator</fullName>
    </submittedName>
</protein>
<sequence>MTTLPPTRRERVRAATLDEILQVARRLLVQETIAGVTLRAIARDMGMTAAALYRYYPSLESLVAGLCARLYEECTTEIAEARDLAGSDPGARLYAMCRTFRAWSVTHPAEFNLMFASPVPEAGRLKSGEFGAGLRFALTFADIFGELWERAPFPVPPEEELPPLLAEQLHQFIDELGQQGARQGTSSLPVGAAQLYLSCWVRMYGIVALEVYGHLKFALSDVGPMFDAELDAAARQLGLDPARYRDRPL</sequence>
<dbReference type="AlphaFoldDB" id="A0A917UEF3"/>
<evidence type="ECO:0000313" key="7">
    <source>
        <dbReference type="Proteomes" id="UP000642070"/>
    </source>
</evidence>
<dbReference type="SUPFAM" id="SSF46689">
    <property type="entry name" value="Homeodomain-like"/>
    <property type="match status" value="1"/>
</dbReference>
<feature type="domain" description="HTH tetR-type" evidence="5">
    <location>
        <begin position="14"/>
        <end position="74"/>
    </location>
</feature>
<dbReference type="InterPro" id="IPR001647">
    <property type="entry name" value="HTH_TetR"/>
</dbReference>
<dbReference type="InterPro" id="IPR036271">
    <property type="entry name" value="Tet_transcr_reg_TetR-rel_C_sf"/>
</dbReference>
<dbReference type="EMBL" id="BMPI01000089">
    <property type="protein sequence ID" value="GGM82363.1"/>
    <property type="molecule type" value="Genomic_DNA"/>
</dbReference>
<dbReference type="PANTHER" id="PTHR30055:SF243">
    <property type="entry name" value="HTH-TYPE TRANSCRIPTIONAL REGULATOR RV1816"/>
    <property type="match status" value="1"/>
</dbReference>
<evidence type="ECO:0000256" key="4">
    <source>
        <dbReference type="PROSITE-ProRule" id="PRU00335"/>
    </source>
</evidence>
<dbReference type="Gene3D" id="1.10.357.10">
    <property type="entry name" value="Tetracycline Repressor, domain 2"/>
    <property type="match status" value="1"/>
</dbReference>
<organism evidence="6 7">
    <name type="scientific">Dactylosporangium sucinum</name>
    <dbReference type="NCBI Taxonomy" id="1424081"/>
    <lineage>
        <taxon>Bacteria</taxon>
        <taxon>Bacillati</taxon>
        <taxon>Actinomycetota</taxon>
        <taxon>Actinomycetes</taxon>
        <taxon>Micromonosporales</taxon>
        <taxon>Micromonosporaceae</taxon>
        <taxon>Dactylosporangium</taxon>
    </lineage>
</organism>
<keyword evidence="7" id="KW-1185">Reference proteome</keyword>
<dbReference type="Pfam" id="PF00440">
    <property type="entry name" value="TetR_N"/>
    <property type="match status" value="1"/>
</dbReference>
<proteinExistence type="predicted"/>
<keyword evidence="1" id="KW-0805">Transcription regulation</keyword>
<dbReference type="Pfam" id="PF13305">
    <property type="entry name" value="TetR_C_33"/>
    <property type="match status" value="1"/>
</dbReference>
<reference evidence="6" key="1">
    <citation type="journal article" date="2014" name="Int. J. Syst. Evol. Microbiol.">
        <title>Complete genome sequence of Corynebacterium casei LMG S-19264T (=DSM 44701T), isolated from a smear-ripened cheese.</title>
        <authorList>
            <consortium name="US DOE Joint Genome Institute (JGI-PGF)"/>
            <person name="Walter F."/>
            <person name="Albersmeier A."/>
            <person name="Kalinowski J."/>
            <person name="Ruckert C."/>
        </authorList>
    </citation>
    <scope>NUCLEOTIDE SEQUENCE</scope>
    <source>
        <strain evidence="6">JCM 19831</strain>
    </source>
</reference>
<dbReference type="InterPro" id="IPR009057">
    <property type="entry name" value="Homeodomain-like_sf"/>
</dbReference>
<reference evidence="6" key="2">
    <citation type="submission" date="2020-09" db="EMBL/GenBank/DDBJ databases">
        <authorList>
            <person name="Sun Q."/>
            <person name="Ohkuma M."/>
        </authorList>
    </citation>
    <scope>NUCLEOTIDE SEQUENCE</scope>
    <source>
        <strain evidence="6">JCM 19831</strain>
    </source>
</reference>
<dbReference type="Proteomes" id="UP000642070">
    <property type="component" value="Unassembled WGS sequence"/>
</dbReference>
<evidence type="ECO:0000256" key="3">
    <source>
        <dbReference type="ARBA" id="ARBA00023163"/>
    </source>
</evidence>
<keyword evidence="3" id="KW-0804">Transcription</keyword>
<dbReference type="PROSITE" id="PS50977">
    <property type="entry name" value="HTH_TETR_2"/>
    <property type="match status" value="1"/>
</dbReference>
<dbReference type="RefSeq" id="WP_190257134.1">
    <property type="nucleotide sequence ID" value="NZ_BMPI01000089.1"/>
</dbReference>
<evidence type="ECO:0000313" key="6">
    <source>
        <dbReference type="EMBL" id="GGM82363.1"/>
    </source>
</evidence>
<dbReference type="SUPFAM" id="SSF48498">
    <property type="entry name" value="Tetracyclin repressor-like, C-terminal domain"/>
    <property type="match status" value="1"/>
</dbReference>
<comment type="caution">
    <text evidence="6">The sequence shown here is derived from an EMBL/GenBank/DDBJ whole genome shotgun (WGS) entry which is preliminary data.</text>
</comment>
<dbReference type="InterPro" id="IPR025996">
    <property type="entry name" value="MT1864/Rv1816-like_C"/>
</dbReference>
<evidence type="ECO:0000259" key="5">
    <source>
        <dbReference type="PROSITE" id="PS50977"/>
    </source>
</evidence>
<feature type="DNA-binding region" description="H-T-H motif" evidence="4">
    <location>
        <begin position="37"/>
        <end position="56"/>
    </location>
</feature>